<feature type="domain" description="Nephrocystin 3-like N-terminal" evidence="5">
    <location>
        <begin position="432"/>
        <end position="600"/>
    </location>
</feature>
<dbReference type="InterPro" id="IPR035994">
    <property type="entry name" value="Nucleoside_phosphorylase_sf"/>
</dbReference>
<evidence type="ECO:0000256" key="4">
    <source>
        <dbReference type="SAM" id="SignalP"/>
    </source>
</evidence>
<dbReference type="Pfam" id="PF24883">
    <property type="entry name" value="NPHP3_N"/>
    <property type="match status" value="1"/>
</dbReference>
<feature type="repeat" description="ANK" evidence="2">
    <location>
        <begin position="1012"/>
        <end position="1044"/>
    </location>
</feature>
<dbReference type="EMBL" id="JAWRVI010000035">
    <property type="protein sequence ID" value="KAK4087021.1"/>
    <property type="molecule type" value="Genomic_DNA"/>
</dbReference>
<feature type="chain" id="PRO_5047481690" description="Nephrocystin 3-like N-terminal domain-containing protein" evidence="4">
    <location>
        <begin position="21"/>
        <end position="1130"/>
    </location>
</feature>
<dbReference type="Proteomes" id="UP001287286">
    <property type="component" value="Unassembled WGS sequence"/>
</dbReference>
<keyword evidence="2" id="KW-0040">ANK repeat</keyword>
<evidence type="ECO:0000313" key="7">
    <source>
        <dbReference type="Proteomes" id="UP001287286"/>
    </source>
</evidence>
<keyword evidence="1" id="KW-0677">Repeat</keyword>
<dbReference type="InterPro" id="IPR036770">
    <property type="entry name" value="Ankyrin_rpt-contain_sf"/>
</dbReference>
<dbReference type="Pfam" id="PF13637">
    <property type="entry name" value="Ank_4"/>
    <property type="match status" value="1"/>
</dbReference>
<dbReference type="InterPro" id="IPR027417">
    <property type="entry name" value="P-loop_NTPase"/>
</dbReference>
<feature type="compositionally biased region" description="Polar residues" evidence="3">
    <location>
        <begin position="1116"/>
        <end position="1130"/>
    </location>
</feature>
<comment type="caution">
    <text evidence="6">The sequence shown here is derived from an EMBL/GenBank/DDBJ whole genome shotgun (WGS) entry which is preliminary data.</text>
</comment>
<dbReference type="Gene3D" id="3.40.50.1580">
    <property type="entry name" value="Nucleoside phosphorylase domain"/>
    <property type="match status" value="1"/>
</dbReference>
<feature type="signal peptide" evidence="4">
    <location>
        <begin position="1"/>
        <end position="20"/>
    </location>
</feature>
<dbReference type="InterPro" id="IPR056884">
    <property type="entry name" value="NPHP3-like_N"/>
</dbReference>
<feature type="repeat" description="ANK" evidence="2">
    <location>
        <begin position="946"/>
        <end position="978"/>
    </location>
</feature>
<dbReference type="Gene3D" id="3.40.50.300">
    <property type="entry name" value="P-loop containing nucleotide triphosphate hydrolases"/>
    <property type="match status" value="1"/>
</dbReference>
<name>A0ABR0BSX1_PURLI</name>
<dbReference type="InterPro" id="IPR002110">
    <property type="entry name" value="Ankyrin_rpt"/>
</dbReference>
<feature type="region of interest" description="Disordered" evidence="3">
    <location>
        <begin position="1109"/>
        <end position="1130"/>
    </location>
</feature>
<dbReference type="SUPFAM" id="SSF53167">
    <property type="entry name" value="Purine and uridine phosphorylases"/>
    <property type="match status" value="1"/>
</dbReference>
<protein>
    <recommendedName>
        <fullName evidence="5">Nephrocystin 3-like N-terminal domain-containing protein</fullName>
    </recommendedName>
</protein>
<sequence>MLMLGVGQLLLPLLPAPTELLTSTSDNQPYDHPPTTRRSPASYVEAAPAMSDRQYIADDYTVGWVCALPLEMAAAKGMLDQIHPNLSEQAPADHNSYILGEVKGHNVVIACLPAGVYGTTPAATVAKDLLRTFKSIRFGLMVGIGGGSPSPSHDIRLGDIVVSQPTGAKGGVIQYDRGKMGREGHFERTGSLNTPPQVLLTALGRLQADHLTGDSQIPQFLSGLLTKYPKMKRAFGFQGESNDRLFQAEYEHVDSDSGCEQCDRTRAVHRDARDDTDPVIHYGNIASGNQVVKNANMRDRLSKELGVLCFEMEAAGLMQDFPCLVIRGICDYADSHKNKAWQGYAAAAAAAFAKELLSVIPADRVLQEKPIPQLVSDPVLQELVSNTNEAISRQTNKQDIRYENEKQIECHRAFKTSKYEDFKNINPDRVPGTCNWVLKHPQYVKWRQSPHDDLLWVSADPGCGKSVLAKSLIDKELQSTRYHTVCYFFFKDNEEQDSLATSLCAVLHQLFCSKPQLLRHAANAFERNGQKLQNEVDELWRIFMAAATDESANAVTCVLDALDECQEDGRRKLIRLLTDFYVRHSSTSTKSQLRFLVTSRPYQDIESGFNHIPSALPSIRLAGEESNADISEEINLVIRQKIQTAGESLHPEQEVRNALQAKLLATSNRTYLWLHLVWAELEQSSIRYKKAFMKKIDSLPSTVEDAYESILSRLGRDSREEAEILFHIVVGARRPLTLWEMDVAFQLATDAPDALAHKDLELNVKCLKSAVRELGGLFVFISDNRIYLIHQTAKEFLVAKEKNSLVANSWKHSLQEQSSNKIMAHICVQYLSFHDIQDDLVQKREIEDGPDAGEFPLLEYSSVNWPVHHRNMGKPDEDLFDHLYRLYDTQNKRFKTWTLIFWKATHQYRGLGGLQPVHLAALNGHDKVVRKLMEKGGASTDVKDWIGRTPLYWAADEGHYETVKLLLDEGADVHAQGGDYGNALQAASYGGHGDTVKLLLDKGADVHAQGGDYGNALQAASCRGHGDIVKLLLDKGADVHAEGGLFGNALQAASYGGHGDTVKLLLDKGADVHAEGGPFGNALQAASNGGHGDTVKLLLDKGADVHAQGGHYGNVPRQSRTGRSQRCLQS</sequence>
<feature type="repeat" description="ANK" evidence="2">
    <location>
        <begin position="1048"/>
        <end position="1077"/>
    </location>
</feature>
<proteinExistence type="predicted"/>
<dbReference type="PROSITE" id="PS50297">
    <property type="entry name" value="ANK_REP_REGION"/>
    <property type="match status" value="4"/>
</dbReference>
<dbReference type="PANTHER" id="PTHR46082:SF11">
    <property type="entry name" value="AAA+ ATPASE DOMAIN-CONTAINING PROTEIN-RELATED"/>
    <property type="match status" value="1"/>
</dbReference>
<dbReference type="SUPFAM" id="SSF48403">
    <property type="entry name" value="Ankyrin repeat"/>
    <property type="match status" value="1"/>
</dbReference>
<dbReference type="SMART" id="SM00248">
    <property type="entry name" value="ANK"/>
    <property type="match status" value="6"/>
</dbReference>
<dbReference type="PRINTS" id="PR01415">
    <property type="entry name" value="ANKYRIN"/>
</dbReference>
<organism evidence="6 7">
    <name type="scientific">Purpureocillium lilacinum</name>
    <name type="common">Paecilomyces lilacinus</name>
    <dbReference type="NCBI Taxonomy" id="33203"/>
    <lineage>
        <taxon>Eukaryota</taxon>
        <taxon>Fungi</taxon>
        <taxon>Dikarya</taxon>
        <taxon>Ascomycota</taxon>
        <taxon>Pezizomycotina</taxon>
        <taxon>Sordariomycetes</taxon>
        <taxon>Hypocreomycetidae</taxon>
        <taxon>Hypocreales</taxon>
        <taxon>Ophiocordycipitaceae</taxon>
        <taxon>Purpureocillium</taxon>
    </lineage>
</organism>
<keyword evidence="7" id="KW-1185">Reference proteome</keyword>
<dbReference type="PANTHER" id="PTHR46082">
    <property type="entry name" value="ATP/GTP-BINDING PROTEIN-RELATED"/>
    <property type="match status" value="1"/>
</dbReference>
<feature type="repeat" description="ANK" evidence="2">
    <location>
        <begin position="979"/>
        <end position="1011"/>
    </location>
</feature>
<evidence type="ECO:0000313" key="6">
    <source>
        <dbReference type="EMBL" id="KAK4087021.1"/>
    </source>
</evidence>
<dbReference type="SUPFAM" id="SSF52540">
    <property type="entry name" value="P-loop containing nucleoside triphosphate hydrolases"/>
    <property type="match status" value="1"/>
</dbReference>
<accession>A0ABR0BSX1</accession>
<dbReference type="InterPro" id="IPR053137">
    <property type="entry name" value="NLR-like"/>
</dbReference>
<evidence type="ECO:0000259" key="5">
    <source>
        <dbReference type="Pfam" id="PF24883"/>
    </source>
</evidence>
<evidence type="ECO:0000256" key="2">
    <source>
        <dbReference type="PROSITE-ProRule" id="PRU00023"/>
    </source>
</evidence>
<reference evidence="6 7" key="1">
    <citation type="journal article" date="2024" name="Microbiol. Resour. Announc.">
        <title>Genome annotations for the ascomycete fungi Trichoderma harzianum, Trichoderma aggressivum, and Purpureocillium lilacinum.</title>
        <authorList>
            <person name="Beijen E.P.W."/>
            <person name="Ohm R.A."/>
        </authorList>
    </citation>
    <scope>NUCLEOTIDE SEQUENCE [LARGE SCALE GENOMIC DNA]</scope>
    <source>
        <strain evidence="6 7">CBS 150709</strain>
    </source>
</reference>
<keyword evidence="4" id="KW-0732">Signal</keyword>
<dbReference type="Pfam" id="PF12796">
    <property type="entry name" value="Ank_2"/>
    <property type="match status" value="2"/>
</dbReference>
<feature type="repeat" description="ANK" evidence="2">
    <location>
        <begin position="912"/>
        <end position="936"/>
    </location>
</feature>
<feature type="repeat" description="ANK" evidence="2">
    <location>
        <begin position="1081"/>
        <end position="1110"/>
    </location>
</feature>
<evidence type="ECO:0000256" key="3">
    <source>
        <dbReference type="SAM" id="MobiDB-lite"/>
    </source>
</evidence>
<gene>
    <name evidence="6" type="ORF">Purlil1_8540</name>
</gene>
<dbReference type="Gene3D" id="1.25.40.20">
    <property type="entry name" value="Ankyrin repeat-containing domain"/>
    <property type="match status" value="1"/>
</dbReference>
<dbReference type="PROSITE" id="PS50088">
    <property type="entry name" value="ANK_REPEAT"/>
    <property type="match status" value="6"/>
</dbReference>
<evidence type="ECO:0000256" key="1">
    <source>
        <dbReference type="ARBA" id="ARBA00022737"/>
    </source>
</evidence>